<evidence type="ECO:0000313" key="2">
    <source>
        <dbReference type="Proteomes" id="UP001059663"/>
    </source>
</evidence>
<reference evidence="1" key="1">
    <citation type="submission" date="2021-11" db="EMBL/GenBank/DDBJ databases">
        <title>Study of the species diversity of bacterial strains isolated from a unique natural object - Shulgan-Tash cave (Bashkiria).</title>
        <authorList>
            <person name="Sazanova A.L."/>
            <person name="Chirak E.R."/>
            <person name="Safronova V.I."/>
        </authorList>
    </citation>
    <scope>NUCLEOTIDE SEQUENCE</scope>
    <source>
        <strain evidence="1">P1</strain>
    </source>
</reference>
<name>A0AC61U7A9_9MICO</name>
<accession>A0AC61U7A9</accession>
<evidence type="ECO:0000313" key="1">
    <source>
        <dbReference type="EMBL" id="UUZ45924.1"/>
    </source>
</evidence>
<gene>
    <name evidence="1" type="ORF">LP422_08605</name>
</gene>
<dbReference type="EMBL" id="CP087977">
    <property type="protein sequence ID" value="UUZ45924.1"/>
    <property type="molecule type" value="Genomic_DNA"/>
</dbReference>
<organism evidence="1 2">
    <name type="scientific">Janibacter limosus</name>
    <dbReference type="NCBI Taxonomy" id="53458"/>
    <lineage>
        <taxon>Bacteria</taxon>
        <taxon>Bacillati</taxon>
        <taxon>Actinomycetota</taxon>
        <taxon>Actinomycetes</taxon>
        <taxon>Micrococcales</taxon>
        <taxon>Intrasporangiaceae</taxon>
        <taxon>Janibacter</taxon>
    </lineage>
</organism>
<proteinExistence type="predicted"/>
<sequence length="203" mass="22342">MHTVRHPCADLDRGFTEHSDPHLLAGVVDEEVIVLVAAHRDVRADRLLDKVEQGVTGAGVGIARAGPPRPVQTQHTRPGGAGTTGPMRQQLRVWDRALVAEPRHRSGHERRPASVTFVEVVTTDGEHQDVPHEELDRRQVVELTLTTDLEDEALPLDLHGVDEGQQAVLEGPPLPIDLGNPRRHLVLSHHHLSPPSSLTLYPR</sequence>
<dbReference type="Proteomes" id="UP001059663">
    <property type="component" value="Chromosome"/>
</dbReference>
<protein>
    <submittedName>
        <fullName evidence="1">Uncharacterized protein</fullName>
    </submittedName>
</protein>